<evidence type="ECO:0000313" key="4">
    <source>
        <dbReference type="Proteomes" id="UP000499080"/>
    </source>
</evidence>
<evidence type="ECO:0000313" key="3">
    <source>
        <dbReference type="EMBL" id="GBN09173.1"/>
    </source>
</evidence>
<accession>A0A4Y2L5S1</accession>
<feature type="compositionally biased region" description="Polar residues" evidence="1">
    <location>
        <begin position="48"/>
        <end position="59"/>
    </location>
</feature>
<reference evidence="3 4" key="1">
    <citation type="journal article" date="2019" name="Sci. Rep.">
        <title>Orb-weaving spider Araneus ventricosus genome elucidates the spidroin gene catalogue.</title>
        <authorList>
            <person name="Kono N."/>
            <person name="Nakamura H."/>
            <person name="Ohtoshi R."/>
            <person name="Moran D.A.P."/>
            <person name="Shinohara A."/>
            <person name="Yoshida Y."/>
            <person name="Fujiwara M."/>
            <person name="Mori M."/>
            <person name="Tomita M."/>
            <person name="Arakawa K."/>
        </authorList>
    </citation>
    <scope>NUCLEOTIDE SEQUENCE [LARGE SCALE GENOMIC DNA]</scope>
</reference>
<sequence>MNCESLRVHRKTYSIWFDMSELLASNQIALGNFSRTPAATTDFERQGPQLNKLDSNKQGPSDPPIRCNRSGDRCGQRIGPHQPIYRAPKVAFG</sequence>
<dbReference type="EMBL" id="BGPR01117168">
    <property type="protein sequence ID" value="GBN09173.1"/>
    <property type="molecule type" value="Genomic_DNA"/>
</dbReference>
<evidence type="ECO:0000313" key="2">
    <source>
        <dbReference type="EMBL" id="GBN09125.1"/>
    </source>
</evidence>
<name>A0A4Y2L5S1_ARAVE</name>
<keyword evidence="4" id="KW-1185">Reference proteome</keyword>
<dbReference type="EMBL" id="BGPR01117152">
    <property type="protein sequence ID" value="GBN09125.1"/>
    <property type="molecule type" value="Genomic_DNA"/>
</dbReference>
<proteinExistence type="predicted"/>
<comment type="caution">
    <text evidence="3">The sequence shown here is derived from an EMBL/GenBank/DDBJ whole genome shotgun (WGS) entry which is preliminary data.</text>
</comment>
<dbReference type="Proteomes" id="UP000499080">
    <property type="component" value="Unassembled WGS sequence"/>
</dbReference>
<organism evidence="3 4">
    <name type="scientific">Araneus ventricosus</name>
    <name type="common">Orbweaver spider</name>
    <name type="synonym">Epeira ventricosa</name>
    <dbReference type="NCBI Taxonomy" id="182803"/>
    <lineage>
        <taxon>Eukaryota</taxon>
        <taxon>Metazoa</taxon>
        <taxon>Ecdysozoa</taxon>
        <taxon>Arthropoda</taxon>
        <taxon>Chelicerata</taxon>
        <taxon>Arachnida</taxon>
        <taxon>Araneae</taxon>
        <taxon>Araneomorphae</taxon>
        <taxon>Entelegynae</taxon>
        <taxon>Araneoidea</taxon>
        <taxon>Araneidae</taxon>
        <taxon>Araneus</taxon>
    </lineage>
</organism>
<evidence type="ECO:0000256" key="1">
    <source>
        <dbReference type="SAM" id="MobiDB-lite"/>
    </source>
</evidence>
<gene>
    <name evidence="3" type="ORF">AVEN_168967_1</name>
    <name evidence="2" type="ORF">AVEN_234931_1</name>
</gene>
<dbReference type="AlphaFoldDB" id="A0A4Y2L5S1"/>
<feature type="region of interest" description="Disordered" evidence="1">
    <location>
        <begin position="44"/>
        <end position="93"/>
    </location>
</feature>
<protein>
    <submittedName>
        <fullName evidence="3">Uncharacterized protein</fullName>
    </submittedName>
</protein>